<feature type="transmembrane region" description="Helical" evidence="1">
    <location>
        <begin position="22"/>
        <end position="43"/>
    </location>
</feature>
<name>A0A6A4GE53_9AGAR</name>
<sequence length="364" mass="40261">MAATTLSTTDQVLIRQIIIETAFGVGLWGINTTFFVMSTFTLFKQGIRTSRARQVLLAVTSFMYIGASAFEIDYLLIFLNDIKQLGALPHPVALQPNATFYVSIIFSRINYLLSDGVVCWRAWVLYPHSKPVQGLLIFCMLGSGAAVLTDAILGTERLLKGIVDMGISLFNLDLYLPLLLTNVVATVLVGYKFWQYRQEIKEHFSKPRQKTQVGSILVLLTESGLLYCFFWIIAMFSGVNIVGQLCAAIFECALPQLSAMYLMTVVLVVSLQRSLDMDSVFSMQSEGMNPIGSMVFAHPAPMATNSSFDTSMKEGPHIGYSFVKRVKDVSQWKVDVEGLPGDSQSIIVESNRVRSNSVGATQLV</sequence>
<evidence type="ECO:0000256" key="1">
    <source>
        <dbReference type="SAM" id="Phobius"/>
    </source>
</evidence>
<evidence type="ECO:0000313" key="2">
    <source>
        <dbReference type="EMBL" id="KAE9383727.1"/>
    </source>
</evidence>
<feature type="transmembrane region" description="Helical" evidence="1">
    <location>
        <begin position="55"/>
        <end position="79"/>
    </location>
</feature>
<dbReference type="OrthoDB" id="3174319at2759"/>
<dbReference type="EMBL" id="ML770347">
    <property type="protein sequence ID" value="KAE9383727.1"/>
    <property type="molecule type" value="Genomic_DNA"/>
</dbReference>
<accession>A0A6A4GE53</accession>
<organism evidence="2 3">
    <name type="scientific">Gymnopus androsaceus JB14</name>
    <dbReference type="NCBI Taxonomy" id="1447944"/>
    <lineage>
        <taxon>Eukaryota</taxon>
        <taxon>Fungi</taxon>
        <taxon>Dikarya</taxon>
        <taxon>Basidiomycota</taxon>
        <taxon>Agaricomycotina</taxon>
        <taxon>Agaricomycetes</taxon>
        <taxon>Agaricomycetidae</taxon>
        <taxon>Agaricales</taxon>
        <taxon>Marasmiineae</taxon>
        <taxon>Omphalotaceae</taxon>
        <taxon>Gymnopus</taxon>
    </lineage>
</organism>
<reference evidence="2" key="1">
    <citation type="journal article" date="2019" name="Environ. Microbiol.">
        <title>Fungal ecological strategies reflected in gene transcription - a case study of two litter decomposers.</title>
        <authorList>
            <person name="Barbi F."/>
            <person name="Kohler A."/>
            <person name="Barry K."/>
            <person name="Baskaran P."/>
            <person name="Daum C."/>
            <person name="Fauchery L."/>
            <person name="Ihrmark K."/>
            <person name="Kuo A."/>
            <person name="LaButti K."/>
            <person name="Lipzen A."/>
            <person name="Morin E."/>
            <person name="Grigoriev I.V."/>
            <person name="Henrissat B."/>
            <person name="Lindahl B."/>
            <person name="Martin F."/>
        </authorList>
    </citation>
    <scope>NUCLEOTIDE SEQUENCE</scope>
    <source>
        <strain evidence="2">JB14</strain>
    </source>
</reference>
<proteinExistence type="predicted"/>
<evidence type="ECO:0000313" key="3">
    <source>
        <dbReference type="Proteomes" id="UP000799118"/>
    </source>
</evidence>
<feature type="transmembrane region" description="Helical" evidence="1">
    <location>
        <begin position="99"/>
        <end position="123"/>
    </location>
</feature>
<evidence type="ECO:0008006" key="4">
    <source>
        <dbReference type="Google" id="ProtNLM"/>
    </source>
</evidence>
<feature type="transmembrane region" description="Helical" evidence="1">
    <location>
        <begin position="215"/>
        <end position="236"/>
    </location>
</feature>
<gene>
    <name evidence="2" type="ORF">BT96DRAFT_929625</name>
</gene>
<dbReference type="Proteomes" id="UP000799118">
    <property type="component" value="Unassembled WGS sequence"/>
</dbReference>
<feature type="transmembrane region" description="Helical" evidence="1">
    <location>
        <begin position="135"/>
        <end position="154"/>
    </location>
</feature>
<dbReference type="AlphaFoldDB" id="A0A6A4GE53"/>
<protein>
    <recommendedName>
        <fullName evidence="4">Family A G protein-coupled receptor-like protein</fullName>
    </recommendedName>
</protein>
<keyword evidence="3" id="KW-1185">Reference proteome</keyword>
<feature type="transmembrane region" description="Helical" evidence="1">
    <location>
        <begin position="174"/>
        <end position="194"/>
    </location>
</feature>
<keyword evidence="1" id="KW-0812">Transmembrane</keyword>
<keyword evidence="1" id="KW-0472">Membrane</keyword>
<keyword evidence="1" id="KW-1133">Transmembrane helix</keyword>
<feature type="transmembrane region" description="Helical" evidence="1">
    <location>
        <begin position="242"/>
        <end position="269"/>
    </location>
</feature>